<keyword evidence="2" id="KW-1185">Reference proteome</keyword>
<dbReference type="PANTHER" id="PTHR47018">
    <property type="entry name" value="CXC DOMAIN-CONTAINING PROTEIN-RELATED"/>
    <property type="match status" value="1"/>
</dbReference>
<dbReference type="EMBL" id="VYZN01002982">
    <property type="protein sequence ID" value="KAE9521357.1"/>
    <property type="molecule type" value="Genomic_DNA"/>
</dbReference>
<sequence>MIGTLVNNDNELRQIVPNTLKICKERDLLWVLSHALKIKNTPMWTGYNSLTTTNHGSKQKIFYLTPINMSPTNTTVIYETMVQAQKIANECNQNFMSVAYDLAIAKVALQIQTTEQPKFDNLFINLGAFHIMMAYFKTIGKFIDECGITYIMVESELLASGSVNGFITGKHFNRCKRLYPVIALGLQILHFELFLEKECIDVPEDILLELEALLTKSTNYNLDLTENENLKKLINLYSKFQEDSLSGLHGKTAQYYMNFIQLVDFYLLLSKSIRVGDFKLFCYILPKMTNLFFIFNQPNYARWMVKYHDNILKLDETHPDFKIDFESGSFGIKRTSKSFSRQPIDLTLEQTINADASKRLTGVIHFTNSISARQRWAKSHSLRSTIISHVLENIGLKSRQDISNELEKSKIEKASSAVQKFVVIIKNYINPFDQTIDPNVLFNILTGKGASTETTNFLLNVQIKGNELWKNLFQIDSSRFEKPIEKQKILNFSQENIKKKISTTVGKVQEIRMQRNLFGRMLGISLEKQIDVLET</sequence>
<comment type="caution">
    <text evidence="1">The sequence shown here is derived from an EMBL/GenBank/DDBJ whole genome shotgun (WGS) entry which is preliminary data.</text>
</comment>
<name>A0A6G0SUM8_APHGL</name>
<dbReference type="Proteomes" id="UP000475862">
    <property type="component" value="Unassembled WGS sequence"/>
</dbReference>
<dbReference type="PANTHER" id="PTHR47018:SF3">
    <property type="entry name" value="MYCBP-ASSOCIATED PROTEIN"/>
    <property type="match status" value="1"/>
</dbReference>
<dbReference type="AlphaFoldDB" id="A0A6G0SUM8"/>
<dbReference type="OrthoDB" id="7698228at2759"/>
<accession>A0A6G0SUM8</accession>
<protein>
    <submittedName>
        <fullName evidence="1">Uncharacterized protein</fullName>
    </submittedName>
</protein>
<gene>
    <name evidence="1" type="ORF">AGLY_018237</name>
</gene>
<evidence type="ECO:0000313" key="2">
    <source>
        <dbReference type="Proteomes" id="UP000475862"/>
    </source>
</evidence>
<proteinExistence type="predicted"/>
<reference evidence="1 2" key="1">
    <citation type="submission" date="2019-08" db="EMBL/GenBank/DDBJ databases">
        <title>The genome of the soybean aphid Biotype 1, its phylome, world population structure and adaptation to the North American continent.</title>
        <authorList>
            <person name="Giordano R."/>
            <person name="Donthu R.K."/>
            <person name="Hernandez A.G."/>
            <person name="Wright C.L."/>
            <person name="Zimin A.V."/>
        </authorList>
    </citation>
    <scope>NUCLEOTIDE SEQUENCE [LARGE SCALE GENOMIC DNA]</scope>
    <source>
        <tissue evidence="1">Whole aphids</tissue>
    </source>
</reference>
<organism evidence="1 2">
    <name type="scientific">Aphis glycines</name>
    <name type="common">Soybean aphid</name>
    <dbReference type="NCBI Taxonomy" id="307491"/>
    <lineage>
        <taxon>Eukaryota</taxon>
        <taxon>Metazoa</taxon>
        <taxon>Ecdysozoa</taxon>
        <taxon>Arthropoda</taxon>
        <taxon>Hexapoda</taxon>
        <taxon>Insecta</taxon>
        <taxon>Pterygota</taxon>
        <taxon>Neoptera</taxon>
        <taxon>Paraneoptera</taxon>
        <taxon>Hemiptera</taxon>
        <taxon>Sternorrhyncha</taxon>
        <taxon>Aphidomorpha</taxon>
        <taxon>Aphidoidea</taxon>
        <taxon>Aphididae</taxon>
        <taxon>Aphidini</taxon>
        <taxon>Aphis</taxon>
        <taxon>Aphis</taxon>
    </lineage>
</organism>
<evidence type="ECO:0000313" key="1">
    <source>
        <dbReference type="EMBL" id="KAE9521357.1"/>
    </source>
</evidence>